<proteinExistence type="predicted"/>
<dbReference type="InterPro" id="IPR010388">
    <property type="entry name" value="Anaerobic_Co-chelatase"/>
</dbReference>
<organism evidence="4">
    <name type="scientific">uncultured Desulfovibrio sp</name>
    <dbReference type="NCBI Taxonomy" id="167968"/>
    <lineage>
        <taxon>Bacteria</taxon>
        <taxon>Pseudomonadati</taxon>
        <taxon>Thermodesulfobacteriota</taxon>
        <taxon>Desulfovibrionia</taxon>
        <taxon>Desulfovibrionales</taxon>
        <taxon>Desulfovibrionaceae</taxon>
        <taxon>Desulfovibrio</taxon>
        <taxon>environmental samples</taxon>
    </lineage>
</organism>
<protein>
    <submittedName>
        <fullName evidence="4">Anaerobic cobalt chelatase</fullName>
    </submittedName>
</protein>
<dbReference type="GO" id="GO:0019251">
    <property type="term" value="P:anaerobic cobalamin biosynthetic process"/>
    <property type="evidence" value="ECO:0007669"/>
    <property type="project" value="InterPro"/>
</dbReference>
<evidence type="ECO:0000256" key="2">
    <source>
        <dbReference type="PIRSR" id="PIRSR033579-3"/>
    </source>
</evidence>
<feature type="chain" id="PRO_5012374647" evidence="3">
    <location>
        <begin position="36"/>
        <end position="312"/>
    </location>
</feature>
<dbReference type="Gene3D" id="3.40.50.1400">
    <property type="match status" value="2"/>
</dbReference>
<feature type="binding site" evidence="2">
    <location>
        <position position="253"/>
    </location>
    <ligand>
        <name>Co(2+)</name>
        <dbReference type="ChEBI" id="CHEBI:48828"/>
    </ligand>
</feature>
<feature type="binding site" evidence="2">
    <location>
        <position position="221"/>
    </location>
    <ligand>
        <name>Co(2+)</name>
        <dbReference type="ChEBI" id="CHEBI:48828"/>
    </ligand>
</feature>
<dbReference type="AlphaFoldDB" id="A0A212JRD7"/>
<dbReference type="SUPFAM" id="SSF53800">
    <property type="entry name" value="Chelatase"/>
    <property type="match status" value="1"/>
</dbReference>
<keyword evidence="2" id="KW-0170">Cobalt</keyword>
<reference evidence="4" key="1">
    <citation type="submission" date="2016-04" db="EMBL/GenBank/DDBJ databases">
        <authorList>
            <person name="Evans L.H."/>
            <person name="Alamgir A."/>
            <person name="Owens N."/>
            <person name="Weber N.D."/>
            <person name="Virtaneva K."/>
            <person name="Barbian K."/>
            <person name="Babar A."/>
            <person name="Rosenke K."/>
        </authorList>
    </citation>
    <scope>NUCLEOTIDE SEQUENCE</scope>
    <source>
        <strain evidence="4">92-2</strain>
    </source>
</reference>
<sequence length="312" mass="33416">MLRTTPHFILHFFTRTLLPILLLCAVMGAPALAPAAESGAESPKAGVLLVAFGTSVPEALASMKAVDAEFKAAFPGQPVVWAYTSQIIRKKIAAEGHPVGGISDGLAQLAKDGVKVVRVQSLHVMAGEEFSALERAVLIDLQKNPGRFDSVFLGRPMLESKKDAQELIQAIREDVKSLRGKDAALVLMGHGQSHGRADLTFEGTRAVFHDADKRVFMATVEGARSVDDLLVELKAAKVKKVVIEPLMLVAGDHAHNDLAGDEDDSWASKLKAAGFKVETNLKGLGQIAGARAILVRHAREAADDLTKEPKKQ</sequence>
<feature type="binding site" evidence="2">
    <location>
        <position position="190"/>
    </location>
    <ligand>
        <name>Co(2+)</name>
        <dbReference type="ChEBI" id="CHEBI:48828"/>
    </ligand>
</feature>
<feature type="signal peptide" evidence="3">
    <location>
        <begin position="1"/>
        <end position="35"/>
    </location>
</feature>
<dbReference type="EMBL" id="FLUP01000001">
    <property type="protein sequence ID" value="SBW01992.1"/>
    <property type="molecule type" value="Genomic_DNA"/>
</dbReference>
<dbReference type="PIRSF" id="PIRSF033579">
    <property type="entry name" value="Anaer_Co_chel"/>
    <property type="match status" value="1"/>
</dbReference>
<evidence type="ECO:0000313" key="4">
    <source>
        <dbReference type="EMBL" id="SBW01992.1"/>
    </source>
</evidence>
<name>A0A212JRD7_9BACT</name>
<gene>
    <name evidence="4" type="ORF">KM92DES2_11589</name>
</gene>
<evidence type="ECO:0000256" key="1">
    <source>
        <dbReference type="PIRSR" id="PIRSR033579-1"/>
    </source>
</evidence>
<dbReference type="RefSeq" id="WP_227118130.1">
    <property type="nucleotide sequence ID" value="NZ_CABUEN010000016.1"/>
</dbReference>
<evidence type="ECO:0000256" key="3">
    <source>
        <dbReference type="SAM" id="SignalP"/>
    </source>
</evidence>
<feature type="active site" description="Proton acceptor" evidence="1">
    <location>
        <position position="190"/>
    </location>
</feature>
<keyword evidence="3" id="KW-0732">Signal</keyword>
<accession>A0A212JRD7</accession>
<keyword evidence="2" id="KW-0479">Metal-binding</keyword>
<dbReference type="GO" id="GO:0016852">
    <property type="term" value="F:sirohydrochlorin cobaltochelatase activity"/>
    <property type="evidence" value="ECO:0007669"/>
    <property type="project" value="InterPro"/>
</dbReference>
<dbReference type="Pfam" id="PF06180">
    <property type="entry name" value="CbiK"/>
    <property type="match status" value="1"/>
</dbReference>
<dbReference type="CDD" id="cd03413">
    <property type="entry name" value="CbiK_C"/>
    <property type="match status" value="1"/>
</dbReference>
<dbReference type="GO" id="GO:0046872">
    <property type="term" value="F:metal ion binding"/>
    <property type="evidence" value="ECO:0007669"/>
    <property type="project" value="UniProtKB-KW"/>
</dbReference>